<dbReference type="VEuPathDB" id="FungiDB:SJAG_02387"/>
<dbReference type="GeneID" id="7050032"/>
<evidence type="ECO:0008006" key="4">
    <source>
        <dbReference type="Google" id="ProtNLM"/>
    </source>
</evidence>
<evidence type="ECO:0000313" key="2">
    <source>
        <dbReference type="EMBL" id="EEB07300.2"/>
    </source>
</evidence>
<dbReference type="JaponicusDB" id="SJAG_02387"/>
<name>B6K2B9_SCHJY</name>
<dbReference type="InterPro" id="IPR021475">
    <property type="entry name" value="Pants/Emi1-like"/>
</dbReference>
<organism evidence="2 3">
    <name type="scientific">Schizosaccharomyces japonicus (strain yFS275 / FY16936)</name>
    <name type="common">Fission yeast</name>
    <dbReference type="NCBI Taxonomy" id="402676"/>
    <lineage>
        <taxon>Eukaryota</taxon>
        <taxon>Fungi</taxon>
        <taxon>Dikarya</taxon>
        <taxon>Ascomycota</taxon>
        <taxon>Taphrinomycotina</taxon>
        <taxon>Schizosaccharomycetes</taxon>
        <taxon>Schizosaccharomycetales</taxon>
        <taxon>Schizosaccharomycetaceae</taxon>
        <taxon>Schizosaccharomyces</taxon>
    </lineage>
</organism>
<evidence type="ECO:0000313" key="3">
    <source>
        <dbReference type="Proteomes" id="UP000001744"/>
    </source>
</evidence>
<sequence length="142" mass="16932">MTHTQKIKNEDLELQNMLGEDEATQLSSAKMPFSETTEPPSTSKYKWKSCSIAYYFDTMSMCLTAANQLRHYYRYGSMDVCKDYWKDFKWCLSTKVVDAAEEQKRLKQRYRDLWTEIRNGPNSEDIWTVRPDKDITRDQRED</sequence>
<dbReference type="HOGENOM" id="CLU_1816924_0_0_1"/>
<dbReference type="eggNOG" id="ENOG502S9DM">
    <property type="taxonomic scope" value="Eukaryota"/>
</dbReference>
<dbReference type="OrthoDB" id="2017405at2759"/>
<proteinExistence type="predicted"/>
<feature type="region of interest" description="Disordered" evidence="1">
    <location>
        <begin position="25"/>
        <end position="44"/>
    </location>
</feature>
<reference evidence="2 3" key="1">
    <citation type="journal article" date="2011" name="Science">
        <title>Comparative functional genomics of the fission yeasts.</title>
        <authorList>
            <person name="Rhind N."/>
            <person name="Chen Z."/>
            <person name="Yassour M."/>
            <person name="Thompson D.A."/>
            <person name="Haas B.J."/>
            <person name="Habib N."/>
            <person name="Wapinski I."/>
            <person name="Roy S."/>
            <person name="Lin M.F."/>
            <person name="Heiman D.I."/>
            <person name="Young S.K."/>
            <person name="Furuya K."/>
            <person name="Guo Y."/>
            <person name="Pidoux A."/>
            <person name="Chen H.M."/>
            <person name="Robbertse B."/>
            <person name="Goldberg J.M."/>
            <person name="Aoki K."/>
            <person name="Bayne E.H."/>
            <person name="Berlin A.M."/>
            <person name="Desjardins C.A."/>
            <person name="Dobbs E."/>
            <person name="Dukaj L."/>
            <person name="Fan L."/>
            <person name="FitzGerald M.G."/>
            <person name="French C."/>
            <person name="Gujja S."/>
            <person name="Hansen K."/>
            <person name="Keifenheim D."/>
            <person name="Levin J.Z."/>
            <person name="Mosher R.A."/>
            <person name="Mueller C.A."/>
            <person name="Pfiffner J."/>
            <person name="Priest M."/>
            <person name="Russ C."/>
            <person name="Smialowska A."/>
            <person name="Swoboda P."/>
            <person name="Sykes S.M."/>
            <person name="Vaughn M."/>
            <person name="Vengrova S."/>
            <person name="Yoder R."/>
            <person name="Zeng Q."/>
            <person name="Allshire R."/>
            <person name="Baulcombe D."/>
            <person name="Birren B.W."/>
            <person name="Brown W."/>
            <person name="Ekwall K."/>
            <person name="Kellis M."/>
            <person name="Leatherwood J."/>
            <person name="Levin H."/>
            <person name="Margalit H."/>
            <person name="Martienssen R."/>
            <person name="Nieduszynski C.A."/>
            <person name="Spatafora J.W."/>
            <person name="Friedman N."/>
            <person name="Dalgaard J.Z."/>
            <person name="Baumann P."/>
            <person name="Niki H."/>
            <person name="Regev A."/>
            <person name="Nusbaum C."/>
        </authorList>
    </citation>
    <scope>NUCLEOTIDE SEQUENCE [LARGE SCALE GENOMIC DNA]</scope>
    <source>
        <strain evidence="3">yFS275 / FY16936</strain>
    </source>
</reference>
<keyword evidence="3" id="KW-1185">Reference proteome</keyword>
<dbReference type="PANTHER" id="PTHR28052">
    <property type="entry name" value="UPF0545 PROTEIN C22ORF39"/>
    <property type="match status" value="1"/>
</dbReference>
<dbReference type="EMBL" id="KE651166">
    <property type="protein sequence ID" value="EEB07300.2"/>
    <property type="molecule type" value="Genomic_DNA"/>
</dbReference>
<dbReference type="OMA" id="KSCSIAY"/>
<evidence type="ECO:0000256" key="1">
    <source>
        <dbReference type="SAM" id="MobiDB-lite"/>
    </source>
</evidence>
<dbReference type="Proteomes" id="UP000001744">
    <property type="component" value="Unassembled WGS sequence"/>
</dbReference>
<dbReference type="Pfam" id="PF11326">
    <property type="entry name" value="PANTS-like"/>
    <property type="match status" value="1"/>
</dbReference>
<dbReference type="PANTHER" id="PTHR28052:SF1">
    <property type="entry name" value="UPF0545 PROTEIN C22ORF39"/>
    <property type="match status" value="1"/>
</dbReference>
<dbReference type="STRING" id="402676.B6K2B9"/>
<protein>
    <recommendedName>
        <fullName evidence="4">Early meiotic induction protein 1</fullName>
    </recommendedName>
</protein>
<dbReference type="AlphaFoldDB" id="B6K2B9"/>
<accession>B6K2B9</accession>
<dbReference type="RefSeq" id="XP_002173593.2">
    <property type="nucleotide sequence ID" value="XM_002173557.2"/>
</dbReference>
<gene>
    <name evidence="2" type="ORF">SJAG_02387</name>
</gene>